<evidence type="ECO:0000256" key="5">
    <source>
        <dbReference type="ARBA" id="ARBA00022833"/>
    </source>
</evidence>
<protein>
    <recommendedName>
        <fullName evidence="9">Peptidase M20 dimerisation domain-containing protein</fullName>
    </recommendedName>
</protein>
<feature type="binding site" evidence="7">
    <location>
        <position position="142"/>
    </location>
    <ligand>
        <name>Zn(2+)</name>
        <dbReference type="ChEBI" id="CHEBI:29105"/>
        <label>2</label>
    </ligand>
</feature>
<feature type="binding site" evidence="7">
    <location>
        <position position="210"/>
    </location>
    <ligand>
        <name>Zn(2+)</name>
        <dbReference type="ChEBI" id="CHEBI:29105"/>
        <label>1</label>
    </ligand>
</feature>
<dbReference type="EMBL" id="SDIL01000002">
    <property type="protein sequence ID" value="RXK42404.1"/>
    <property type="molecule type" value="Genomic_DNA"/>
</dbReference>
<evidence type="ECO:0000256" key="1">
    <source>
        <dbReference type="ARBA" id="ARBA00006247"/>
    </source>
</evidence>
<evidence type="ECO:0000313" key="10">
    <source>
        <dbReference type="EMBL" id="RXK42404.1"/>
    </source>
</evidence>
<feature type="binding site" evidence="7">
    <location>
        <position position="505"/>
    </location>
    <ligand>
        <name>Zn(2+)</name>
        <dbReference type="ChEBI" id="CHEBI:29105"/>
        <label>1</label>
    </ligand>
</feature>
<dbReference type="SUPFAM" id="SSF55031">
    <property type="entry name" value="Bacterial exopeptidase dimerisation domain"/>
    <property type="match status" value="1"/>
</dbReference>
<dbReference type="STRING" id="5217.A0A4Q1BW62"/>
<dbReference type="InterPro" id="IPR017141">
    <property type="entry name" value="Pept_M20_carboxypep"/>
</dbReference>
<dbReference type="Gene3D" id="3.40.630.10">
    <property type="entry name" value="Zn peptidases"/>
    <property type="match status" value="1"/>
</dbReference>
<dbReference type="PANTHER" id="PTHR45962">
    <property type="entry name" value="N-FATTY-ACYL-AMINO ACID SYNTHASE/HYDROLASE PM20D1"/>
    <property type="match status" value="1"/>
</dbReference>
<keyword evidence="4" id="KW-0378">Hydrolase</keyword>
<evidence type="ECO:0000256" key="6">
    <source>
        <dbReference type="PIRSR" id="PIRSR037217-1"/>
    </source>
</evidence>
<dbReference type="InParanoid" id="A0A4Q1BW62"/>
<feature type="chain" id="PRO_5020643290" description="Peptidase M20 dimerisation domain-containing protein" evidence="8">
    <location>
        <begin position="19"/>
        <end position="540"/>
    </location>
</feature>
<dbReference type="GO" id="GO:0051603">
    <property type="term" value="P:proteolysis involved in protein catabolic process"/>
    <property type="evidence" value="ECO:0007669"/>
    <property type="project" value="TreeGrafter"/>
</dbReference>
<comment type="similarity">
    <text evidence="1">Belongs to the peptidase M20A family.</text>
</comment>
<dbReference type="PROSITE" id="PS00759">
    <property type="entry name" value="ARGE_DAPE_CPG2_2"/>
    <property type="match status" value="1"/>
</dbReference>
<dbReference type="InterPro" id="IPR036264">
    <property type="entry name" value="Bact_exopeptidase_dim_dom"/>
</dbReference>
<dbReference type="OrthoDB" id="3064516at2759"/>
<keyword evidence="2" id="KW-0645">Protease</keyword>
<gene>
    <name evidence="10" type="ORF">M231_00394</name>
</gene>
<dbReference type="AlphaFoldDB" id="A0A4Q1BW62"/>
<feature type="binding site" evidence="7">
    <location>
        <position position="175"/>
    </location>
    <ligand>
        <name>Zn(2+)</name>
        <dbReference type="ChEBI" id="CHEBI:29105"/>
        <label>1</label>
    </ligand>
</feature>
<feature type="domain" description="Peptidase M20 dimerisation" evidence="9">
    <location>
        <begin position="258"/>
        <end position="411"/>
    </location>
</feature>
<dbReference type="CDD" id="cd05674">
    <property type="entry name" value="M20_yscS"/>
    <property type="match status" value="1"/>
</dbReference>
<dbReference type="InterPro" id="IPR001261">
    <property type="entry name" value="ArgE/DapE_CS"/>
</dbReference>
<organism evidence="10 11">
    <name type="scientific">Tremella mesenterica</name>
    <name type="common">Jelly fungus</name>
    <dbReference type="NCBI Taxonomy" id="5217"/>
    <lineage>
        <taxon>Eukaryota</taxon>
        <taxon>Fungi</taxon>
        <taxon>Dikarya</taxon>
        <taxon>Basidiomycota</taxon>
        <taxon>Agaricomycotina</taxon>
        <taxon>Tremellomycetes</taxon>
        <taxon>Tremellales</taxon>
        <taxon>Tremellaceae</taxon>
        <taxon>Tremella</taxon>
    </lineage>
</organism>
<dbReference type="Gene3D" id="1.10.150.900">
    <property type="match status" value="1"/>
</dbReference>
<comment type="caution">
    <text evidence="10">The sequence shown here is derived from an EMBL/GenBank/DDBJ whole genome shotgun (WGS) entry which is preliminary data.</text>
</comment>
<keyword evidence="11" id="KW-1185">Reference proteome</keyword>
<dbReference type="Pfam" id="PF07687">
    <property type="entry name" value="M20_dimer"/>
    <property type="match status" value="1"/>
</dbReference>
<evidence type="ECO:0000256" key="2">
    <source>
        <dbReference type="ARBA" id="ARBA00022670"/>
    </source>
</evidence>
<accession>A0A4Q1BW62</accession>
<evidence type="ECO:0000256" key="4">
    <source>
        <dbReference type="ARBA" id="ARBA00022801"/>
    </source>
</evidence>
<dbReference type="Gene3D" id="3.30.70.360">
    <property type="match status" value="1"/>
</dbReference>
<evidence type="ECO:0000256" key="7">
    <source>
        <dbReference type="PIRSR" id="PIRSR037217-2"/>
    </source>
</evidence>
<dbReference type="SUPFAM" id="SSF53187">
    <property type="entry name" value="Zn-dependent exopeptidases"/>
    <property type="match status" value="1"/>
</dbReference>
<dbReference type="GO" id="GO:0046872">
    <property type="term" value="F:metal ion binding"/>
    <property type="evidence" value="ECO:0007669"/>
    <property type="project" value="UniProtKB-KW"/>
</dbReference>
<dbReference type="GO" id="GO:0000328">
    <property type="term" value="C:fungal-type vacuole lumen"/>
    <property type="evidence" value="ECO:0007669"/>
    <property type="project" value="TreeGrafter"/>
</dbReference>
<dbReference type="GO" id="GO:0004181">
    <property type="term" value="F:metallocarboxypeptidase activity"/>
    <property type="evidence" value="ECO:0007669"/>
    <property type="project" value="InterPro"/>
</dbReference>
<sequence length="540" mass="60521">MLLPLVVLALKFNTSVHAYSLPALAAEAVQWSSEISPSKCPQPPYFPPSPSSSYFDTPQFANISLRRLQGAIRHPTQSFDDLRDPETDSDPRWATFPPFHTFLRETYPLVHERLQLEIVGGYTLLYTWKGFTNASPFMFAAHQDVVPATSGDQWRYPPFEGHFDGEWIWGRGSSDCKSNLIGLLSVAEYLLSIGYKPHRTILFAFGQDEEVGGRYGASRLGPFLMKRYGKHGIRMILDEGGNGLSDEFGPLIAMPALAEKGYVDVYIHVQSPGGHSSVPGKHSSIGFLSHIISELEDAEIYHPILEETNPYYGYVECLVQHVDRAKLPEWLPKLAEDHQLGQLAEHLAEQSLTQRYLLQTSKAVTIFHGGEKNNALPEDARAVINSRIEITSSVKEHIAKITEFVTPVVAKYNLSLVAFDKQTLNGSEGTVNLILGGHNEPSPITKRDTPEWTIFSSAIRSAFGQHTTAASALMTGNTDTKHYWDVSKNIYRWTPARLGTRLNAHTINERIMLRTHVEAAKFYHGESYLFIDVWIIKVLN</sequence>
<dbReference type="InterPro" id="IPR011650">
    <property type="entry name" value="Peptidase_M20_dimer"/>
</dbReference>
<dbReference type="InterPro" id="IPR047177">
    <property type="entry name" value="Pept_M20A"/>
</dbReference>
<name>A0A4Q1BW62_TREME</name>
<keyword evidence="8" id="KW-0732">Signal</keyword>
<feature type="active site" description="Proton acceptor" evidence="6">
    <location>
        <position position="209"/>
    </location>
</feature>
<dbReference type="Proteomes" id="UP000289152">
    <property type="component" value="Unassembled WGS sequence"/>
</dbReference>
<keyword evidence="3 7" id="KW-0479">Metal-binding</keyword>
<keyword evidence="5 7" id="KW-0862">Zinc</keyword>
<feature type="binding site" evidence="7">
    <location>
        <position position="175"/>
    </location>
    <ligand>
        <name>Zn(2+)</name>
        <dbReference type="ChEBI" id="CHEBI:29105"/>
        <label>2</label>
    </ligand>
</feature>
<evidence type="ECO:0000256" key="8">
    <source>
        <dbReference type="SAM" id="SignalP"/>
    </source>
</evidence>
<evidence type="ECO:0000256" key="3">
    <source>
        <dbReference type="ARBA" id="ARBA00022723"/>
    </source>
</evidence>
<dbReference type="InterPro" id="IPR002933">
    <property type="entry name" value="Peptidase_M20"/>
</dbReference>
<feature type="binding site" evidence="7">
    <location>
        <position position="238"/>
    </location>
    <ligand>
        <name>Zn(2+)</name>
        <dbReference type="ChEBI" id="CHEBI:29105"/>
        <label>2</label>
    </ligand>
</feature>
<dbReference type="Pfam" id="PF01546">
    <property type="entry name" value="Peptidase_M20"/>
    <property type="match status" value="1"/>
</dbReference>
<dbReference type="PIRSF" id="PIRSF037217">
    <property type="entry name" value="Carboxypeptidase_S"/>
    <property type="match status" value="1"/>
</dbReference>
<dbReference type="PANTHER" id="PTHR45962:SF1">
    <property type="entry name" value="N-FATTY-ACYL-AMINO ACID SYNTHASE_HYDROLASE PM20D1"/>
    <property type="match status" value="1"/>
</dbReference>
<reference evidence="10 11" key="1">
    <citation type="submission" date="2016-06" db="EMBL/GenBank/DDBJ databases">
        <title>Evolution of pathogenesis and genome organization in the Tremellales.</title>
        <authorList>
            <person name="Cuomo C."/>
            <person name="Litvintseva A."/>
            <person name="Heitman J."/>
            <person name="Chen Y."/>
            <person name="Sun S."/>
            <person name="Springer D."/>
            <person name="Dromer F."/>
            <person name="Young S."/>
            <person name="Zeng Q."/>
            <person name="Chapman S."/>
            <person name="Gujja S."/>
            <person name="Saif S."/>
            <person name="Birren B."/>
        </authorList>
    </citation>
    <scope>NUCLEOTIDE SEQUENCE [LARGE SCALE GENOMIC DNA]</scope>
    <source>
        <strain evidence="10 11">ATCC 28783</strain>
    </source>
</reference>
<proteinExistence type="inferred from homology"/>
<feature type="active site" evidence="6">
    <location>
        <position position="144"/>
    </location>
</feature>
<feature type="signal peptide" evidence="8">
    <location>
        <begin position="1"/>
        <end position="18"/>
    </location>
</feature>
<evidence type="ECO:0000313" key="11">
    <source>
        <dbReference type="Proteomes" id="UP000289152"/>
    </source>
</evidence>
<dbReference type="VEuPathDB" id="FungiDB:TREMEDRAFT_32403"/>
<evidence type="ECO:0000259" key="9">
    <source>
        <dbReference type="Pfam" id="PF07687"/>
    </source>
</evidence>